<gene>
    <name evidence="2" type="ORF">M404DRAFT_733286</name>
</gene>
<dbReference type="InParanoid" id="A0A0C3P2A7"/>
<reference evidence="2 3" key="1">
    <citation type="submission" date="2014-04" db="EMBL/GenBank/DDBJ databases">
        <authorList>
            <consortium name="DOE Joint Genome Institute"/>
            <person name="Kuo A."/>
            <person name="Kohler A."/>
            <person name="Costa M.D."/>
            <person name="Nagy L.G."/>
            <person name="Floudas D."/>
            <person name="Copeland A."/>
            <person name="Barry K.W."/>
            <person name="Cichocki N."/>
            <person name="Veneault-Fourrey C."/>
            <person name="LaButti K."/>
            <person name="Lindquist E.A."/>
            <person name="Lipzen A."/>
            <person name="Lundell T."/>
            <person name="Morin E."/>
            <person name="Murat C."/>
            <person name="Sun H."/>
            <person name="Tunlid A."/>
            <person name="Henrissat B."/>
            <person name="Grigoriev I.V."/>
            <person name="Hibbett D.S."/>
            <person name="Martin F."/>
            <person name="Nordberg H.P."/>
            <person name="Cantor M.N."/>
            <person name="Hua S.X."/>
        </authorList>
    </citation>
    <scope>NUCLEOTIDE SEQUENCE [LARGE SCALE GENOMIC DNA]</scope>
    <source>
        <strain evidence="2 3">Marx 270</strain>
    </source>
</reference>
<proteinExistence type="predicted"/>
<name>A0A0C3P2A7_PISTI</name>
<accession>A0A0C3P2A7</accession>
<evidence type="ECO:0000313" key="3">
    <source>
        <dbReference type="Proteomes" id="UP000054217"/>
    </source>
</evidence>
<keyword evidence="1" id="KW-0472">Membrane</keyword>
<feature type="transmembrane region" description="Helical" evidence="1">
    <location>
        <begin position="45"/>
        <end position="65"/>
    </location>
</feature>
<dbReference type="EMBL" id="KN831988">
    <property type="protein sequence ID" value="KIO01429.1"/>
    <property type="molecule type" value="Genomic_DNA"/>
</dbReference>
<keyword evidence="1" id="KW-1133">Transmembrane helix</keyword>
<keyword evidence="3" id="KW-1185">Reference proteome</keyword>
<evidence type="ECO:0000313" key="2">
    <source>
        <dbReference type="EMBL" id="KIO01429.1"/>
    </source>
</evidence>
<keyword evidence="1" id="KW-0812">Transmembrane</keyword>
<sequence length="164" mass="18877">MISRASSTLRCNDIHSLTLSISSIYASSISWFIQFRVDTTVVGLACLYTVLAFLTTLSIEYPLQIEHVIPVVRYLPPFILDIDDFSRSAFFIPHLSLDIYVYVYLIPSSLRVRFVHARLLRCRDTPYLYLYLSLPLPPIPSLDSLLIPATLSHFLTRVNWFFLS</sequence>
<evidence type="ECO:0000256" key="1">
    <source>
        <dbReference type="SAM" id="Phobius"/>
    </source>
</evidence>
<protein>
    <submittedName>
        <fullName evidence="2">Uncharacterized protein</fullName>
    </submittedName>
</protein>
<dbReference type="Proteomes" id="UP000054217">
    <property type="component" value="Unassembled WGS sequence"/>
</dbReference>
<dbReference type="AlphaFoldDB" id="A0A0C3P2A7"/>
<dbReference type="HOGENOM" id="CLU_1619710_0_0_1"/>
<feature type="transmembrane region" description="Helical" evidence="1">
    <location>
        <begin position="85"/>
        <end position="106"/>
    </location>
</feature>
<organism evidence="2 3">
    <name type="scientific">Pisolithus tinctorius Marx 270</name>
    <dbReference type="NCBI Taxonomy" id="870435"/>
    <lineage>
        <taxon>Eukaryota</taxon>
        <taxon>Fungi</taxon>
        <taxon>Dikarya</taxon>
        <taxon>Basidiomycota</taxon>
        <taxon>Agaricomycotina</taxon>
        <taxon>Agaricomycetes</taxon>
        <taxon>Agaricomycetidae</taxon>
        <taxon>Boletales</taxon>
        <taxon>Sclerodermatineae</taxon>
        <taxon>Pisolithaceae</taxon>
        <taxon>Pisolithus</taxon>
    </lineage>
</organism>
<reference evidence="3" key="2">
    <citation type="submission" date="2015-01" db="EMBL/GenBank/DDBJ databases">
        <title>Evolutionary Origins and Diversification of the Mycorrhizal Mutualists.</title>
        <authorList>
            <consortium name="DOE Joint Genome Institute"/>
            <consortium name="Mycorrhizal Genomics Consortium"/>
            <person name="Kohler A."/>
            <person name="Kuo A."/>
            <person name="Nagy L.G."/>
            <person name="Floudas D."/>
            <person name="Copeland A."/>
            <person name="Barry K.W."/>
            <person name="Cichocki N."/>
            <person name="Veneault-Fourrey C."/>
            <person name="LaButti K."/>
            <person name="Lindquist E.A."/>
            <person name="Lipzen A."/>
            <person name="Lundell T."/>
            <person name="Morin E."/>
            <person name="Murat C."/>
            <person name="Riley R."/>
            <person name="Ohm R."/>
            <person name="Sun H."/>
            <person name="Tunlid A."/>
            <person name="Henrissat B."/>
            <person name="Grigoriev I.V."/>
            <person name="Hibbett D.S."/>
            <person name="Martin F."/>
        </authorList>
    </citation>
    <scope>NUCLEOTIDE SEQUENCE [LARGE SCALE GENOMIC DNA]</scope>
    <source>
        <strain evidence="3">Marx 270</strain>
    </source>
</reference>